<reference evidence="1" key="2">
    <citation type="submission" date="2020-08" db="EMBL/GenBank/DDBJ databases">
        <authorList>
            <person name="Chen M."/>
            <person name="Teng W."/>
            <person name="Zhao L."/>
            <person name="Hu C."/>
            <person name="Zhou Y."/>
            <person name="Han B."/>
            <person name="Song L."/>
            <person name="Shu W."/>
        </authorList>
    </citation>
    <scope>NUCLEOTIDE SEQUENCE</scope>
    <source>
        <strain evidence="1">FACHB-1277</strain>
    </source>
</reference>
<comment type="caution">
    <text evidence="1">The sequence shown here is derived from an EMBL/GenBank/DDBJ whole genome shotgun (WGS) entry which is preliminary data.</text>
</comment>
<dbReference type="AlphaFoldDB" id="A0A926Z6J2"/>
<evidence type="ECO:0000313" key="2">
    <source>
        <dbReference type="Proteomes" id="UP000631421"/>
    </source>
</evidence>
<evidence type="ECO:0000313" key="1">
    <source>
        <dbReference type="EMBL" id="MBD2150740.1"/>
    </source>
</evidence>
<dbReference type="EMBL" id="JACJPY010000032">
    <property type="protein sequence ID" value="MBD2150740.1"/>
    <property type="molecule type" value="Genomic_DNA"/>
</dbReference>
<sequence length="46" mass="5044">MAGTEINEGIDRYAYHQGLFVIKPSGEGVAIANDDDFKIATWQIST</sequence>
<name>A0A926Z6J2_9CYAN</name>
<reference evidence="1" key="1">
    <citation type="journal article" date="2015" name="ISME J.">
        <title>Draft Genome Sequence of Streptomyces incarnatus NRRL8089, which Produces the Nucleoside Antibiotic Sinefungin.</title>
        <authorList>
            <person name="Oshima K."/>
            <person name="Hattori M."/>
            <person name="Shimizu H."/>
            <person name="Fukuda K."/>
            <person name="Nemoto M."/>
            <person name="Inagaki K."/>
            <person name="Tamura T."/>
        </authorList>
    </citation>
    <scope>NUCLEOTIDE SEQUENCE</scope>
    <source>
        <strain evidence="1">FACHB-1277</strain>
    </source>
</reference>
<proteinExistence type="predicted"/>
<gene>
    <name evidence="1" type="ORF">H6F44_11505</name>
</gene>
<dbReference type="RefSeq" id="WP_190351104.1">
    <property type="nucleotide sequence ID" value="NZ_JACJPY010000032.1"/>
</dbReference>
<organism evidence="1 2">
    <name type="scientific">Pseudanabaena cinerea FACHB-1277</name>
    <dbReference type="NCBI Taxonomy" id="2949581"/>
    <lineage>
        <taxon>Bacteria</taxon>
        <taxon>Bacillati</taxon>
        <taxon>Cyanobacteriota</taxon>
        <taxon>Cyanophyceae</taxon>
        <taxon>Pseudanabaenales</taxon>
        <taxon>Pseudanabaenaceae</taxon>
        <taxon>Pseudanabaena</taxon>
        <taxon>Pseudanabaena cinerea</taxon>
    </lineage>
</organism>
<keyword evidence="2" id="KW-1185">Reference proteome</keyword>
<dbReference type="Proteomes" id="UP000631421">
    <property type="component" value="Unassembled WGS sequence"/>
</dbReference>
<accession>A0A926Z6J2</accession>
<protein>
    <submittedName>
        <fullName evidence="1">Uncharacterized protein</fullName>
    </submittedName>
</protein>